<feature type="domain" description="HTH araC/xylS-type" evidence="4">
    <location>
        <begin position="175"/>
        <end position="272"/>
    </location>
</feature>
<keyword evidence="6" id="KW-1185">Reference proteome</keyword>
<organism evidence="5 6">
    <name type="scientific">Clostridium thermobutyricum</name>
    <dbReference type="NCBI Taxonomy" id="29372"/>
    <lineage>
        <taxon>Bacteria</taxon>
        <taxon>Bacillati</taxon>
        <taxon>Bacillota</taxon>
        <taxon>Clostridia</taxon>
        <taxon>Eubacteriales</taxon>
        <taxon>Clostridiaceae</taxon>
        <taxon>Clostridium</taxon>
    </lineage>
</organism>
<name>N9XWF2_9CLOT</name>
<keyword evidence="2" id="KW-0238">DNA-binding</keyword>
<accession>N9XWF2</accession>
<dbReference type="EMBL" id="AGYT01000015">
    <property type="protein sequence ID" value="ENZ00234.1"/>
    <property type="molecule type" value="Genomic_DNA"/>
</dbReference>
<dbReference type="Pfam" id="PF12833">
    <property type="entry name" value="HTH_18"/>
    <property type="match status" value="1"/>
</dbReference>
<keyword evidence="1" id="KW-0805">Transcription regulation</keyword>
<evidence type="ECO:0000313" key="6">
    <source>
        <dbReference type="Proteomes" id="UP000013097"/>
    </source>
</evidence>
<dbReference type="PANTHER" id="PTHR43280:SF2">
    <property type="entry name" value="HTH-TYPE TRANSCRIPTIONAL REGULATOR EXSA"/>
    <property type="match status" value="1"/>
</dbReference>
<dbReference type="RefSeq" id="WP_002599190.1">
    <property type="nucleotide sequence ID" value="NZ_KB850956.1"/>
</dbReference>
<dbReference type="PANTHER" id="PTHR43280">
    <property type="entry name" value="ARAC-FAMILY TRANSCRIPTIONAL REGULATOR"/>
    <property type="match status" value="1"/>
</dbReference>
<reference evidence="5 6" key="1">
    <citation type="submission" date="2013-01" db="EMBL/GenBank/DDBJ databases">
        <title>The Genome Sequence of Clostridium colicanis 209318.</title>
        <authorList>
            <consortium name="The Broad Institute Genome Sequencing Platform"/>
            <person name="Earl A."/>
            <person name="Ward D."/>
            <person name="Feldgarden M."/>
            <person name="Gevers D."/>
            <person name="Courvalin P."/>
            <person name="Lambert T."/>
            <person name="Walker B."/>
            <person name="Young S.K."/>
            <person name="Zeng Q."/>
            <person name="Gargeya S."/>
            <person name="Fitzgerald M."/>
            <person name="Haas B."/>
            <person name="Abouelleil A."/>
            <person name="Alvarado L."/>
            <person name="Arachchi H.M."/>
            <person name="Berlin A.M."/>
            <person name="Chapman S.B."/>
            <person name="Dewar J."/>
            <person name="Goldberg J."/>
            <person name="Griggs A."/>
            <person name="Gujja S."/>
            <person name="Hansen M."/>
            <person name="Howarth C."/>
            <person name="Imamovic A."/>
            <person name="Larimer J."/>
            <person name="McCowan C."/>
            <person name="Murphy C."/>
            <person name="Neiman D."/>
            <person name="Pearson M."/>
            <person name="Priest M."/>
            <person name="Roberts A."/>
            <person name="Saif S."/>
            <person name="Shea T."/>
            <person name="Sisk P."/>
            <person name="Sykes S."/>
            <person name="Wortman J."/>
            <person name="Nusbaum C."/>
            <person name="Birren B."/>
        </authorList>
    </citation>
    <scope>NUCLEOTIDE SEQUENCE [LARGE SCALE GENOMIC DNA]</scope>
    <source>
        <strain evidence="5 6">209318</strain>
    </source>
</reference>
<dbReference type="GO" id="GO:0003700">
    <property type="term" value="F:DNA-binding transcription factor activity"/>
    <property type="evidence" value="ECO:0007669"/>
    <property type="project" value="InterPro"/>
</dbReference>
<evidence type="ECO:0000259" key="4">
    <source>
        <dbReference type="PROSITE" id="PS01124"/>
    </source>
</evidence>
<evidence type="ECO:0000256" key="2">
    <source>
        <dbReference type="ARBA" id="ARBA00023125"/>
    </source>
</evidence>
<dbReference type="Gene3D" id="1.10.10.60">
    <property type="entry name" value="Homeodomain-like"/>
    <property type="match status" value="2"/>
</dbReference>
<sequence length="280" mass="32792">MINKKDYFVSEIKFNNITSKKIKSNKYYKILFIFSGDCYVKLDNKYQRCSTDNIILISPNNDIDIESESKQSLIIYELAITIELLNKLSDEEVDLVRSFNTVPFKCTVIDANTETTMLIKNILKKLVHLKEEVHEFANNLYIKNMLSIVLVLILRSCIYAEPKQKIKKSKPFLIDDIFSYINTHITEEISLDHLEKEFYVSKFHISREFKKTTGLTLHRYIVKTKLDLCKKLIEEGMPIKDIAHICGIGSYNNLFRAFKKEFGVTPKEYYNEIKNINNNI</sequence>
<evidence type="ECO:0000256" key="1">
    <source>
        <dbReference type="ARBA" id="ARBA00023015"/>
    </source>
</evidence>
<dbReference type="PATRIC" id="fig|999411.4.peg.2671"/>
<dbReference type="Proteomes" id="UP000013097">
    <property type="component" value="Unassembled WGS sequence"/>
</dbReference>
<dbReference type="InterPro" id="IPR009057">
    <property type="entry name" value="Homeodomain-like_sf"/>
</dbReference>
<dbReference type="AlphaFoldDB" id="N9XWF2"/>
<comment type="caution">
    <text evidence="5">The sequence shown here is derived from an EMBL/GenBank/DDBJ whole genome shotgun (WGS) entry which is preliminary data.</text>
</comment>
<proteinExistence type="predicted"/>
<dbReference type="eggNOG" id="COG2207">
    <property type="taxonomic scope" value="Bacteria"/>
</dbReference>
<dbReference type="HOGENOM" id="CLU_000445_88_3_9"/>
<dbReference type="SUPFAM" id="SSF46689">
    <property type="entry name" value="Homeodomain-like"/>
    <property type="match status" value="2"/>
</dbReference>
<dbReference type="InterPro" id="IPR018060">
    <property type="entry name" value="HTH_AraC"/>
</dbReference>
<protein>
    <recommendedName>
        <fullName evidence="4">HTH araC/xylS-type domain-containing protein</fullName>
    </recommendedName>
</protein>
<dbReference type="SMART" id="SM00342">
    <property type="entry name" value="HTH_ARAC"/>
    <property type="match status" value="1"/>
</dbReference>
<evidence type="ECO:0000313" key="5">
    <source>
        <dbReference type="EMBL" id="ENZ00234.1"/>
    </source>
</evidence>
<keyword evidence="3" id="KW-0804">Transcription</keyword>
<gene>
    <name evidence="5" type="ORF">HMPREF1092_02749</name>
</gene>
<evidence type="ECO:0000256" key="3">
    <source>
        <dbReference type="ARBA" id="ARBA00023163"/>
    </source>
</evidence>
<dbReference type="GO" id="GO:0043565">
    <property type="term" value="F:sequence-specific DNA binding"/>
    <property type="evidence" value="ECO:0007669"/>
    <property type="project" value="InterPro"/>
</dbReference>
<dbReference type="PROSITE" id="PS01124">
    <property type="entry name" value="HTH_ARAC_FAMILY_2"/>
    <property type="match status" value="1"/>
</dbReference>